<feature type="transmembrane region" description="Helical" evidence="6">
    <location>
        <begin position="80"/>
        <end position="99"/>
    </location>
</feature>
<organism evidence="7 8">
    <name type="scientific">Cryoendolithus antarcticus</name>
    <dbReference type="NCBI Taxonomy" id="1507870"/>
    <lineage>
        <taxon>Eukaryota</taxon>
        <taxon>Fungi</taxon>
        <taxon>Dikarya</taxon>
        <taxon>Ascomycota</taxon>
        <taxon>Pezizomycotina</taxon>
        <taxon>Dothideomycetes</taxon>
        <taxon>Dothideomycetidae</taxon>
        <taxon>Cladosporiales</taxon>
        <taxon>Cladosporiaceae</taxon>
        <taxon>Cryoendolithus</taxon>
    </lineage>
</organism>
<dbReference type="EMBL" id="NAJO01000016">
    <property type="protein sequence ID" value="OQO06787.1"/>
    <property type="molecule type" value="Genomic_DNA"/>
</dbReference>
<sequence>MEDYELREAKLGAHASVDEYMVANAYPGQRTEQTRDTRTRVRRVFSFAQIFFFALTYMSSWETMALNLQATLNNGGPRALAWGIIIVVAGALAQSASLAEMASAQPIAGAQYHWTNTFAPVRQRRFITWMQGWITWFAWVSTLAGVANTSAYMLQSLVVANYPNYVPEAYHVTLIIFALLIVEGLMNMYTWVLIPWIELLAGVLHILLFVIFVVVLVTLAPRHNADFVFTQQASNTGWSNAFISFNLGLMTPTWGFVGFDGAVHMSEEVRKARHAVPRAMFWTIALNGVLAYAIILVMLYCLGDMDAALAAPFPIIEICTQATGSVKAATAMVCGLLIISVAVTLGSIASASRLTWAWARDGGLPAWFSHISPRHRVPTRSIWLPIFIVMCLACLNIASYAAFGAFIALASLALFISYMIAIGCMLQARLRKQVVFGGWTLGRWGVPINAFALVYSGWMSVFFCFPQYVPVEGTNFNYALPIFAFVVFVALGLWFGWARKRWPGLNKEIIDAVMADSDRAAKD</sequence>
<evidence type="ECO:0000256" key="2">
    <source>
        <dbReference type="ARBA" id="ARBA00022448"/>
    </source>
</evidence>
<evidence type="ECO:0008006" key="9">
    <source>
        <dbReference type="Google" id="ProtNLM"/>
    </source>
</evidence>
<keyword evidence="2" id="KW-0813">Transport</keyword>
<feature type="transmembrane region" description="Helical" evidence="6">
    <location>
        <begin position="44"/>
        <end position="60"/>
    </location>
</feature>
<feature type="transmembrane region" description="Helical" evidence="6">
    <location>
        <begin position="279"/>
        <end position="300"/>
    </location>
</feature>
<keyword evidence="4 6" id="KW-1133">Transmembrane helix</keyword>
<dbReference type="Pfam" id="PF13520">
    <property type="entry name" value="AA_permease_2"/>
    <property type="match status" value="1"/>
</dbReference>
<feature type="transmembrane region" description="Helical" evidence="6">
    <location>
        <begin position="133"/>
        <end position="154"/>
    </location>
</feature>
<feature type="transmembrane region" description="Helical" evidence="6">
    <location>
        <begin position="199"/>
        <end position="221"/>
    </location>
</feature>
<feature type="transmembrane region" description="Helical" evidence="6">
    <location>
        <begin position="475"/>
        <end position="497"/>
    </location>
</feature>
<dbReference type="Gene3D" id="1.20.1740.10">
    <property type="entry name" value="Amino acid/polyamine transporter I"/>
    <property type="match status" value="1"/>
</dbReference>
<keyword evidence="8" id="KW-1185">Reference proteome</keyword>
<reference evidence="8" key="1">
    <citation type="submission" date="2017-03" db="EMBL/GenBank/DDBJ databases">
        <title>Genomes of endolithic fungi from Antarctica.</title>
        <authorList>
            <person name="Coleine C."/>
            <person name="Masonjones S."/>
            <person name="Stajich J.E."/>
        </authorList>
    </citation>
    <scope>NUCLEOTIDE SEQUENCE [LARGE SCALE GENOMIC DNA]</scope>
    <source>
        <strain evidence="8">CCFEE 5527</strain>
    </source>
</reference>
<dbReference type="PANTHER" id="PTHR45649:SF5">
    <property type="entry name" value="GABA TRANSPORTER (EUROFUNG)-RELATED"/>
    <property type="match status" value="1"/>
</dbReference>
<dbReference type="AlphaFoldDB" id="A0A1V8T5V1"/>
<comment type="caution">
    <text evidence="7">The sequence shown here is derived from an EMBL/GenBank/DDBJ whole genome shotgun (WGS) entry which is preliminary data.</text>
</comment>
<dbReference type="InParanoid" id="A0A1V8T5V1"/>
<feature type="transmembrane region" description="Helical" evidence="6">
    <location>
        <begin position="382"/>
        <end position="400"/>
    </location>
</feature>
<feature type="transmembrane region" description="Helical" evidence="6">
    <location>
        <begin position="406"/>
        <end position="426"/>
    </location>
</feature>
<feature type="transmembrane region" description="Helical" evidence="6">
    <location>
        <begin position="330"/>
        <end position="351"/>
    </location>
</feature>
<keyword evidence="5 6" id="KW-0472">Membrane</keyword>
<dbReference type="STRING" id="1507870.A0A1V8T5V1"/>
<feature type="transmembrane region" description="Helical" evidence="6">
    <location>
        <begin position="446"/>
        <end position="469"/>
    </location>
</feature>
<comment type="subcellular location">
    <subcellularLocation>
        <location evidence="1">Membrane</location>
        <topology evidence="1">Multi-pass membrane protein</topology>
    </subcellularLocation>
</comment>
<evidence type="ECO:0000256" key="3">
    <source>
        <dbReference type="ARBA" id="ARBA00022692"/>
    </source>
</evidence>
<dbReference type="PANTHER" id="PTHR45649">
    <property type="entry name" value="AMINO-ACID PERMEASE BAT1"/>
    <property type="match status" value="1"/>
</dbReference>
<evidence type="ECO:0000256" key="6">
    <source>
        <dbReference type="SAM" id="Phobius"/>
    </source>
</evidence>
<dbReference type="PIRSF" id="PIRSF006060">
    <property type="entry name" value="AA_transporter"/>
    <property type="match status" value="1"/>
</dbReference>
<evidence type="ECO:0000256" key="1">
    <source>
        <dbReference type="ARBA" id="ARBA00004141"/>
    </source>
</evidence>
<dbReference type="GO" id="GO:0022857">
    <property type="term" value="F:transmembrane transporter activity"/>
    <property type="evidence" value="ECO:0007669"/>
    <property type="project" value="InterPro"/>
</dbReference>
<dbReference type="GO" id="GO:0016020">
    <property type="term" value="C:membrane"/>
    <property type="evidence" value="ECO:0007669"/>
    <property type="project" value="UniProtKB-SubCell"/>
</dbReference>
<name>A0A1V8T5V1_9PEZI</name>
<evidence type="ECO:0000313" key="7">
    <source>
        <dbReference type="EMBL" id="OQO06787.1"/>
    </source>
</evidence>
<dbReference type="InterPro" id="IPR002293">
    <property type="entry name" value="AA/rel_permease1"/>
</dbReference>
<evidence type="ECO:0000256" key="4">
    <source>
        <dbReference type="ARBA" id="ARBA00022989"/>
    </source>
</evidence>
<evidence type="ECO:0000256" key="5">
    <source>
        <dbReference type="ARBA" id="ARBA00023136"/>
    </source>
</evidence>
<evidence type="ECO:0000313" key="8">
    <source>
        <dbReference type="Proteomes" id="UP000192596"/>
    </source>
</evidence>
<feature type="transmembrane region" description="Helical" evidence="6">
    <location>
        <begin position="169"/>
        <end position="192"/>
    </location>
</feature>
<accession>A0A1V8T5V1</accession>
<protein>
    <recommendedName>
        <fullName evidence="9">Amino acid permease</fullName>
    </recommendedName>
</protein>
<gene>
    <name evidence="7" type="ORF">B0A48_08575</name>
</gene>
<dbReference type="OrthoDB" id="3257095at2759"/>
<dbReference type="Proteomes" id="UP000192596">
    <property type="component" value="Unassembled WGS sequence"/>
</dbReference>
<feature type="transmembrane region" description="Helical" evidence="6">
    <location>
        <begin position="241"/>
        <end position="259"/>
    </location>
</feature>
<keyword evidence="3 6" id="KW-0812">Transmembrane</keyword>
<proteinExistence type="predicted"/>